<keyword evidence="1" id="KW-0489">Methyltransferase</keyword>
<dbReference type="Pfam" id="PF13489">
    <property type="entry name" value="Methyltransf_23"/>
    <property type="match status" value="1"/>
</dbReference>
<dbReference type="EC" id="2.1.1.222" evidence="1"/>
<evidence type="ECO:0000313" key="1">
    <source>
        <dbReference type="EMBL" id="MFL4468620.1"/>
    </source>
</evidence>
<keyword evidence="2" id="KW-1185">Reference proteome</keyword>
<gene>
    <name evidence="1" type="ORF">ACERZ8_01550</name>
</gene>
<dbReference type="CDD" id="cd02440">
    <property type="entry name" value="AdoMet_MTases"/>
    <property type="match status" value="1"/>
</dbReference>
<dbReference type="GO" id="GO:0061542">
    <property type="term" value="F:3-demethylubiquinol 3-O-methyltransferase activity"/>
    <property type="evidence" value="ECO:0007669"/>
    <property type="project" value="UniProtKB-EC"/>
</dbReference>
<dbReference type="SUPFAM" id="SSF53335">
    <property type="entry name" value="S-adenosyl-L-methionine-dependent methyltransferases"/>
    <property type="match status" value="1"/>
</dbReference>
<evidence type="ECO:0000313" key="2">
    <source>
        <dbReference type="Proteomes" id="UP001627408"/>
    </source>
</evidence>
<accession>A0ABW8UP20</accession>
<dbReference type="Proteomes" id="UP001627408">
    <property type="component" value="Unassembled WGS sequence"/>
</dbReference>
<name>A0ABW8UP20_9RHOB</name>
<dbReference type="EMBL" id="JBHDIY010000002">
    <property type="protein sequence ID" value="MFL4468620.1"/>
    <property type="molecule type" value="Genomic_DNA"/>
</dbReference>
<sequence>MSDLRPCPGCDDPSATRLDAYSQDLWHVATCDACHLTYLRNPVAYEALEEDFAREKTYEEKKKTGGSTGLSPVIRRLREQLGLTHKSKHGKLGGWFNNGKVLDIGCGGYQNVPEPMIPYGIELSRALHAHADKAMRARGGYCVHGAGAEAIWDFDPEMFDGVLMHSYLEHEIDLMGILTGVFRALKPGGAVYVRVPNFGSINRHVIGPKWCGFRYPDHVTYFTLPTLRDTARRAGFTTHLVNRIGLPIDDNIKALLRKPQVAA</sequence>
<proteinExistence type="predicted"/>
<dbReference type="EC" id="2.1.1.64" evidence="1"/>
<dbReference type="GO" id="GO:0102208">
    <property type="term" value="F:2-polyprenyl-6-hydroxyphenol methylase activity"/>
    <property type="evidence" value="ECO:0007669"/>
    <property type="project" value="UniProtKB-EC"/>
</dbReference>
<dbReference type="Gene3D" id="3.40.50.150">
    <property type="entry name" value="Vaccinia Virus protein VP39"/>
    <property type="match status" value="1"/>
</dbReference>
<protein>
    <submittedName>
        <fullName evidence="1">Class I SAM-dependent methyltransferase</fullName>
        <ecNumber evidence="1">2.1.1.222</ecNumber>
        <ecNumber evidence="1">2.1.1.64</ecNumber>
    </submittedName>
</protein>
<dbReference type="RefSeq" id="WP_407590361.1">
    <property type="nucleotide sequence ID" value="NZ_JBHDIY010000002.1"/>
</dbReference>
<keyword evidence="1" id="KW-0808">Transferase</keyword>
<dbReference type="GO" id="GO:0032259">
    <property type="term" value="P:methylation"/>
    <property type="evidence" value="ECO:0007669"/>
    <property type="project" value="UniProtKB-KW"/>
</dbReference>
<organism evidence="1 2">
    <name type="scientific">Tateyamaria armeniaca</name>
    <dbReference type="NCBI Taxonomy" id="2518930"/>
    <lineage>
        <taxon>Bacteria</taxon>
        <taxon>Pseudomonadati</taxon>
        <taxon>Pseudomonadota</taxon>
        <taxon>Alphaproteobacteria</taxon>
        <taxon>Rhodobacterales</taxon>
        <taxon>Roseobacteraceae</taxon>
        <taxon>Tateyamaria</taxon>
    </lineage>
</organism>
<dbReference type="InterPro" id="IPR029063">
    <property type="entry name" value="SAM-dependent_MTases_sf"/>
</dbReference>
<comment type="caution">
    <text evidence="1">The sequence shown here is derived from an EMBL/GenBank/DDBJ whole genome shotgun (WGS) entry which is preliminary data.</text>
</comment>
<reference evidence="1 2" key="1">
    <citation type="submission" date="2024-08" db="EMBL/GenBank/DDBJ databases">
        <title>Tateyamaria sp. nov., isolated from marine algae.</title>
        <authorList>
            <person name="Choi B.J."/>
            <person name="Kim J.M."/>
            <person name="Lee J.K."/>
            <person name="Choi D.G."/>
            <person name="Bayburt H."/>
            <person name="Baek J.H."/>
            <person name="Han D.M."/>
            <person name="Jeon C.O."/>
        </authorList>
    </citation>
    <scope>NUCLEOTIDE SEQUENCE [LARGE SCALE GENOMIC DNA]</scope>
    <source>
        <strain evidence="1 2">KMU-156</strain>
    </source>
</reference>